<dbReference type="EMBL" id="QBMC01000124">
    <property type="protein sequence ID" value="PZO13480.1"/>
    <property type="molecule type" value="Genomic_DNA"/>
</dbReference>
<organism evidence="1 2">
    <name type="scientific">Leptolyngbya foveolarum</name>
    <dbReference type="NCBI Taxonomy" id="47253"/>
    <lineage>
        <taxon>Bacteria</taxon>
        <taxon>Bacillati</taxon>
        <taxon>Cyanobacteriota</taxon>
        <taxon>Cyanophyceae</taxon>
        <taxon>Leptolyngbyales</taxon>
        <taxon>Leptolyngbyaceae</taxon>
        <taxon>Leptolyngbya group</taxon>
        <taxon>Leptolyngbya</taxon>
    </lineage>
</organism>
<reference evidence="2" key="1">
    <citation type="submission" date="2018-04" db="EMBL/GenBank/DDBJ databases">
        <authorList>
            <person name="Cornet L."/>
        </authorList>
    </citation>
    <scope>NUCLEOTIDE SEQUENCE [LARGE SCALE GENOMIC DNA]</scope>
</reference>
<dbReference type="Proteomes" id="UP000249354">
    <property type="component" value="Unassembled WGS sequence"/>
</dbReference>
<sequence>MVNATSEVTASSMKQHPLTEWGGAEIVERYLEWLPEPRTEAQGQAKAAIEAKQFDLCKVLAACHLENNYIKAIGYLSSIEKVCAAGLPTLPTLASEAARAIADALCDFAIEKEDLKDLDRDSARKVWLMDLNEMNRNIFKKALKVTDS</sequence>
<accession>A0A2W4U323</accession>
<reference evidence="1 2" key="2">
    <citation type="submission" date="2018-06" db="EMBL/GenBank/DDBJ databases">
        <title>Metagenomic assembly of (sub)arctic Cyanobacteria and their associated microbiome from non-axenic cultures.</title>
        <authorList>
            <person name="Baurain D."/>
        </authorList>
    </citation>
    <scope>NUCLEOTIDE SEQUENCE [LARGE SCALE GENOMIC DNA]</scope>
    <source>
        <strain evidence="1">ULC129bin1</strain>
    </source>
</reference>
<comment type="caution">
    <text evidence="1">The sequence shown here is derived from an EMBL/GenBank/DDBJ whole genome shotgun (WGS) entry which is preliminary data.</text>
</comment>
<dbReference type="AlphaFoldDB" id="A0A2W4U323"/>
<name>A0A2W4U323_9CYAN</name>
<evidence type="ECO:0000313" key="2">
    <source>
        <dbReference type="Proteomes" id="UP000249354"/>
    </source>
</evidence>
<protein>
    <submittedName>
        <fullName evidence="1">Uncharacterized protein</fullName>
    </submittedName>
</protein>
<evidence type="ECO:0000313" key="1">
    <source>
        <dbReference type="EMBL" id="PZO13480.1"/>
    </source>
</evidence>
<gene>
    <name evidence="1" type="ORF">DCF25_16015</name>
</gene>
<proteinExistence type="predicted"/>